<gene>
    <name evidence="2" type="ordered locus">Tresu_0576</name>
</gene>
<dbReference type="InterPro" id="IPR016181">
    <property type="entry name" value="Acyl_CoA_acyltransferase"/>
</dbReference>
<proteinExistence type="predicted"/>
<evidence type="ECO:0000313" key="2">
    <source>
        <dbReference type="EMBL" id="AEB13517.1"/>
    </source>
</evidence>
<dbReference type="InterPro" id="IPR000182">
    <property type="entry name" value="GNAT_dom"/>
</dbReference>
<dbReference type="GO" id="GO:0016747">
    <property type="term" value="F:acyltransferase activity, transferring groups other than amino-acyl groups"/>
    <property type="evidence" value="ECO:0007669"/>
    <property type="project" value="InterPro"/>
</dbReference>
<evidence type="ECO:0000259" key="1">
    <source>
        <dbReference type="PROSITE" id="PS51186"/>
    </source>
</evidence>
<reference evidence="3" key="2">
    <citation type="submission" date="2011-04" db="EMBL/GenBank/DDBJ databases">
        <title>The complete genome of chromosome of Treponema succinifaciens DSM 2489.</title>
        <authorList>
            <person name="Lucas S."/>
            <person name="Copeland A."/>
            <person name="Lapidus A."/>
            <person name="Bruce D."/>
            <person name="Goodwin L."/>
            <person name="Pitluck S."/>
            <person name="Peters L."/>
            <person name="Kyrpides N."/>
            <person name="Mavromatis K."/>
            <person name="Ivanova N."/>
            <person name="Ovchinnikova G."/>
            <person name="Teshima H."/>
            <person name="Detter J.C."/>
            <person name="Tapia R."/>
            <person name="Han C."/>
            <person name="Land M."/>
            <person name="Hauser L."/>
            <person name="Markowitz V."/>
            <person name="Cheng J.-F."/>
            <person name="Hugenholtz P."/>
            <person name="Woyke T."/>
            <person name="Wu D."/>
            <person name="Gronow S."/>
            <person name="Wellnitz S."/>
            <person name="Brambilla E."/>
            <person name="Klenk H.-P."/>
            <person name="Eisen J.A."/>
        </authorList>
    </citation>
    <scope>NUCLEOTIDE SEQUENCE [LARGE SCALE GENOMIC DNA]</scope>
    <source>
        <strain evidence="3">ATCC 33096 / DSM 2489 / 6091</strain>
    </source>
</reference>
<sequence length="146" mass="16978">MCEIRELDDSYFSQIETMFRDVFNSPPWNDGWNDPLQLHEYICDMTRRRGSLVFGFFIDGKLCGAAIGCIRHWWSGTEYILDDFFICREAQGKGKLFMKGIEDSLKKKNIGAIYLQTEHGIPAYSFYRKTGFTELESCAVFLKILD</sequence>
<keyword evidence="3" id="KW-1185">Reference proteome</keyword>
<dbReference type="HOGENOM" id="CLU_118417_0_0_12"/>
<evidence type="ECO:0000313" key="3">
    <source>
        <dbReference type="Proteomes" id="UP000006852"/>
    </source>
</evidence>
<dbReference type="Pfam" id="PF00583">
    <property type="entry name" value="Acetyltransf_1"/>
    <property type="match status" value="1"/>
</dbReference>
<dbReference type="GeneID" id="302997779"/>
<dbReference type="EMBL" id="CP002631">
    <property type="protein sequence ID" value="AEB13517.1"/>
    <property type="molecule type" value="Genomic_DNA"/>
</dbReference>
<dbReference type="OrthoDB" id="5292888at2"/>
<protein>
    <submittedName>
        <fullName evidence="2">GCN5-related N-acetyltransferase</fullName>
    </submittedName>
</protein>
<dbReference type="STRING" id="869209.Tresu_0576"/>
<feature type="domain" description="N-acetyltransferase" evidence="1">
    <location>
        <begin position="2"/>
        <end position="146"/>
    </location>
</feature>
<organism evidence="2 3">
    <name type="scientific">Treponema succinifaciens (strain ATCC 33096 / DSM 2489 / 6091)</name>
    <dbReference type="NCBI Taxonomy" id="869209"/>
    <lineage>
        <taxon>Bacteria</taxon>
        <taxon>Pseudomonadati</taxon>
        <taxon>Spirochaetota</taxon>
        <taxon>Spirochaetia</taxon>
        <taxon>Spirochaetales</taxon>
        <taxon>Treponemataceae</taxon>
        <taxon>Treponema</taxon>
    </lineage>
</organism>
<dbReference type="KEGG" id="tsu:Tresu_0576"/>
<name>F2NRH5_TRES6</name>
<dbReference type="SUPFAM" id="SSF55729">
    <property type="entry name" value="Acyl-CoA N-acyltransferases (Nat)"/>
    <property type="match status" value="1"/>
</dbReference>
<dbReference type="Proteomes" id="UP000006852">
    <property type="component" value="Chromosome"/>
</dbReference>
<reference evidence="2 3" key="1">
    <citation type="journal article" date="2011" name="Stand. Genomic Sci.">
        <title>Complete genome sequence of Treponema succinifaciens type strain (6091).</title>
        <authorList>
            <person name="Han C."/>
            <person name="Gronow S."/>
            <person name="Teshima H."/>
            <person name="Lapidus A."/>
            <person name="Nolan M."/>
            <person name="Lucas S."/>
            <person name="Hammon N."/>
            <person name="Deshpande S."/>
            <person name="Cheng J.F."/>
            <person name="Zeytun A."/>
            <person name="Tapia R."/>
            <person name="Goodwin L."/>
            <person name="Pitluck S."/>
            <person name="Liolios K."/>
            <person name="Pagani I."/>
            <person name="Ivanova N."/>
            <person name="Mavromatis K."/>
            <person name="Mikhailova N."/>
            <person name="Huntemann M."/>
            <person name="Pati A."/>
            <person name="Chen A."/>
            <person name="Palaniappan K."/>
            <person name="Land M."/>
            <person name="Hauser L."/>
            <person name="Brambilla E.M."/>
            <person name="Rohde M."/>
            <person name="Goker M."/>
            <person name="Woyke T."/>
            <person name="Bristow J."/>
            <person name="Eisen J.A."/>
            <person name="Markowitz V."/>
            <person name="Hugenholtz P."/>
            <person name="Kyrpides N.C."/>
            <person name="Klenk H.P."/>
            <person name="Detter J.C."/>
        </authorList>
    </citation>
    <scope>NUCLEOTIDE SEQUENCE [LARGE SCALE GENOMIC DNA]</scope>
    <source>
        <strain evidence="3">ATCC 33096 / DSM 2489 / 6091</strain>
    </source>
</reference>
<dbReference type="eggNOG" id="COG0456">
    <property type="taxonomic scope" value="Bacteria"/>
</dbReference>
<dbReference type="RefSeq" id="WP_013700824.1">
    <property type="nucleotide sequence ID" value="NC_015385.1"/>
</dbReference>
<accession>F2NRH5</accession>
<dbReference type="Gene3D" id="3.40.630.30">
    <property type="match status" value="1"/>
</dbReference>
<dbReference type="PROSITE" id="PS51186">
    <property type="entry name" value="GNAT"/>
    <property type="match status" value="1"/>
</dbReference>
<dbReference type="AlphaFoldDB" id="F2NRH5"/>